<keyword evidence="10" id="KW-1185">Reference proteome</keyword>
<dbReference type="PANTHER" id="PTHR10846:SF72">
    <property type="entry name" value="SODIUM_POTASSIUM_CALCIUM EXCHANGER NCKX30C"/>
    <property type="match status" value="1"/>
</dbReference>
<proteinExistence type="inferred from homology"/>
<evidence type="ECO:0000313" key="11">
    <source>
        <dbReference type="WBParaSite" id="GPUH_0001760501-mRNA-1"/>
    </source>
</evidence>
<evidence type="ECO:0000256" key="3">
    <source>
        <dbReference type="ARBA" id="ARBA00022449"/>
    </source>
</evidence>
<reference evidence="11" key="1">
    <citation type="submission" date="2016-06" db="UniProtKB">
        <authorList>
            <consortium name="WormBaseParasite"/>
        </authorList>
    </citation>
    <scope>IDENTIFICATION</scope>
</reference>
<keyword evidence="5 8" id="KW-1133">Transmembrane helix</keyword>
<evidence type="ECO:0000313" key="10">
    <source>
        <dbReference type="Proteomes" id="UP000271098"/>
    </source>
</evidence>
<dbReference type="AlphaFoldDB" id="A0A183E9E2"/>
<feature type="transmembrane region" description="Helical" evidence="8">
    <location>
        <begin position="57"/>
        <end position="73"/>
    </location>
</feature>
<gene>
    <name evidence="9" type="ORF">GPUH_LOCUS17584</name>
</gene>
<dbReference type="Proteomes" id="UP000271098">
    <property type="component" value="Unassembled WGS sequence"/>
</dbReference>
<keyword evidence="3" id="KW-0813">Transport</keyword>
<feature type="transmembrane region" description="Helical" evidence="8">
    <location>
        <begin position="85"/>
        <end position="104"/>
    </location>
</feature>
<comment type="subcellular location">
    <subcellularLocation>
        <location evidence="1">Membrane</location>
        <topology evidence="1">Multi-pass membrane protein</topology>
    </subcellularLocation>
</comment>
<comment type="similarity">
    <text evidence="2">Belongs to the Ca(2+):cation antiporter (CaCA) (TC 2.A.19) family. SLC24A subfamily.</text>
</comment>
<dbReference type="WBParaSite" id="GPUH_0001760501-mRNA-1">
    <property type="protein sequence ID" value="GPUH_0001760501-mRNA-1"/>
    <property type="gene ID" value="GPUH_0001760501"/>
</dbReference>
<dbReference type="GO" id="GO:0005262">
    <property type="term" value="F:calcium channel activity"/>
    <property type="evidence" value="ECO:0007669"/>
    <property type="project" value="TreeGrafter"/>
</dbReference>
<dbReference type="OrthoDB" id="2127281at2759"/>
<accession>A0A183E9E2</accession>
<keyword evidence="4 8" id="KW-0812">Transmembrane</keyword>
<evidence type="ECO:0000256" key="6">
    <source>
        <dbReference type="ARBA" id="ARBA00023136"/>
    </source>
</evidence>
<evidence type="ECO:0000256" key="1">
    <source>
        <dbReference type="ARBA" id="ARBA00004141"/>
    </source>
</evidence>
<evidence type="ECO:0000256" key="4">
    <source>
        <dbReference type="ARBA" id="ARBA00022692"/>
    </source>
</evidence>
<name>A0A183E9E2_9BILA</name>
<keyword evidence="6 8" id="KW-0472">Membrane</keyword>
<evidence type="ECO:0000256" key="8">
    <source>
        <dbReference type="SAM" id="Phobius"/>
    </source>
</evidence>
<sequence length="139" mass="16489">STAQDTGRESPPPAQNAVEESDRDWQYHPSKQKKEILDEEEEKPLDMSWPEKRHRQLLYLALSPILFPLWITLPDVRKEKARKWFPFTFVGSILWIAFYSYLMVWMANTIGETMAIPTEVFFCFFRDGLISVRIRSLYK</sequence>
<feature type="region of interest" description="Disordered" evidence="7">
    <location>
        <begin position="1"/>
        <end position="46"/>
    </location>
</feature>
<protein>
    <submittedName>
        <fullName evidence="11">Na_Ca_ex domain-containing protein</fullName>
    </submittedName>
</protein>
<dbReference type="GO" id="GO:0005886">
    <property type="term" value="C:plasma membrane"/>
    <property type="evidence" value="ECO:0007669"/>
    <property type="project" value="TreeGrafter"/>
</dbReference>
<reference evidence="9 10" key="2">
    <citation type="submission" date="2018-11" db="EMBL/GenBank/DDBJ databases">
        <authorList>
            <consortium name="Pathogen Informatics"/>
        </authorList>
    </citation>
    <scope>NUCLEOTIDE SEQUENCE [LARGE SCALE GENOMIC DNA]</scope>
</reference>
<evidence type="ECO:0000256" key="2">
    <source>
        <dbReference type="ARBA" id="ARBA00005364"/>
    </source>
</evidence>
<dbReference type="EMBL" id="UYRT01085385">
    <property type="protein sequence ID" value="VDN30075.1"/>
    <property type="molecule type" value="Genomic_DNA"/>
</dbReference>
<dbReference type="GO" id="GO:0008273">
    <property type="term" value="F:calcium, potassium:sodium antiporter activity"/>
    <property type="evidence" value="ECO:0007669"/>
    <property type="project" value="TreeGrafter"/>
</dbReference>
<evidence type="ECO:0000313" key="9">
    <source>
        <dbReference type="EMBL" id="VDN30075.1"/>
    </source>
</evidence>
<dbReference type="InterPro" id="IPR004481">
    <property type="entry name" value="K/Na/Ca-exchanger"/>
</dbReference>
<evidence type="ECO:0000256" key="7">
    <source>
        <dbReference type="SAM" id="MobiDB-lite"/>
    </source>
</evidence>
<evidence type="ECO:0000256" key="5">
    <source>
        <dbReference type="ARBA" id="ARBA00022989"/>
    </source>
</evidence>
<dbReference type="GO" id="GO:0006874">
    <property type="term" value="P:intracellular calcium ion homeostasis"/>
    <property type="evidence" value="ECO:0007669"/>
    <property type="project" value="TreeGrafter"/>
</dbReference>
<dbReference type="PANTHER" id="PTHR10846">
    <property type="entry name" value="SODIUM/POTASSIUM/CALCIUM EXCHANGER"/>
    <property type="match status" value="1"/>
</dbReference>
<organism evidence="11">
    <name type="scientific">Gongylonema pulchrum</name>
    <dbReference type="NCBI Taxonomy" id="637853"/>
    <lineage>
        <taxon>Eukaryota</taxon>
        <taxon>Metazoa</taxon>
        <taxon>Ecdysozoa</taxon>
        <taxon>Nematoda</taxon>
        <taxon>Chromadorea</taxon>
        <taxon>Rhabditida</taxon>
        <taxon>Spirurina</taxon>
        <taxon>Spiruromorpha</taxon>
        <taxon>Spiruroidea</taxon>
        <taxon>Gongylonematidae</taxon>
        <taxon>Gongylonema</taxon>
    </lineage>
</organism>
<keyword evidence="3" id="KW-0050">Antiport</keyword>